<protein>
    <submittedName>
        <fullName evidence="8">ABC transporter substrate-binding protein</fullName>
    </submittedName>
</protein>
<dbReference type="CDD" id="cd00995">
    <property type="entry name" value="PBP2_NikA_DppA_OppA_like"/>
    <property type="match status" value="1"/>
</dbReference>
<dbReference type="Proteomes" id="UP000316639">
    <property type="component" value="Unassembled WGS sequence"/>
</dbReference>
<dbReference type="GO" id="GO:0043190">
    <property type="term" value="C:ATP-binding cassette (ABC) transporter complex"/>
    <property type="evidence" value="ECO:0007669"/>
    <property type="project" value="InterPro"/>
</dbReference>
<dbReference type="GO" id="GO:0015833">
    <property type="term" value="P:peptide transport"/>
    <property type="evidence" value="ECO:0007669"/>
    <property type="project" value="TreeGrafter"/>
</dbReference>
<evidence type="ECO:0000256" key="6">
    <source>
        <dbReference type="SAM" id="SignalP"/>
    </source>
</evidence>
<sequence>MRAKVLRLAAAIIAVTITSPFTSPPSAMAQAQPPVTLKVAIVQQIDSLNPFIAVFQSSTEVGRLMYDYLTAYAQADQKVVEGVAKTWEPSPGKLTWTFTVPDGKKWSDGKPLTARDVAFTYNLMLTNEVARTANGSFVANFESVTATDDRTVVVKTKAPQITMTALDVPIVPQHVWESVTDIKNYANDQVPVVGSGPFVLTEYKAGEYIKLKANRSYWRGAAKYDELHFVYFKNADAAVQALAKGEVDLVNRMAPAQFDSLADKENVTRNKAQGRRFNELLINPGAQTRTGTPIGDGNPALRDVRVRRAIARAIDLDALVKRVNAGYAEVGTGIIPPVFPKYHWEPSAAERRTFDAAAAKAELDAAGYPPKDGVRLSLRLLGRAGRAYDEQASEYLKQSLADIGIKIDVQLVSDDQLNQTTTAATYDLAFSGWGTNVDPDFILGLHTCGQRPGADGTGGTTDSYFCDAEYDRLYAQQLSEFDEAKRVEIVKAMQARFYDQVPSVVLCYENALEAYRSDRFSRFPVQPQTGGVIMAQNGVWGYYGAEPAAQSASSGSGRSWLGIAAGGVVVLVAAGGWFVARRRRATAEERE</sequence>
<evidence type="ECO:0000256" key="2">
    <source>
        <dbReference type="ARBA" id="ARBA00005695"/>
    </source>
</evidence>
<proteinExistence type="inferred from homology"/>
<evidence type="ECO:0000256" key="1">
    <source>
        <dbReference type="ARBA" id="ARBA00004196"/>
    </source>
</evidence>
<accession>A0A563EQ17</accession>
<feature type="domain" description="Solute-binding protein family 5" evidence="7">
    <location>
        <begin position="78"/>
        <end position="440"/>
    </location>
</feature>
<dbReference type="Gene3D" id="3.40.190.10">
    <property type="entry name" value="Periplasmic binding protein-like II"/>
    <property type="match status" value="1"/>
</dbReference>
<keyword evidence="5" id="KW-0812">Transmembrane</keyword>
<feature type="transmembrane region" description="Helical" evidence="5">
    <location>
        <begin position="560"/>
        <end position="580"/>
    </location>
</feature>
<keyword evidence="5" id="KW-1133">Transmembrane helix</keyword>
<keyword evidence="3" id="KW-0813">Transport</keyword>
<dbReference type="SUPFAM" id="SSF53850">
    <property type="entry name" value="Periplasmic binding protein-like II"/>
    <property type="match status" value="1"/>
</dbReference>
<keyword evidence="5" id="KW-0472">Membrane</keyword>
<dbReference type="OrthoDB" id="9046151at2"/>
<evidence type="ECO:0000256" key="5">
    <source>
        <dbReference type="SAM" id="Phobius"/>
    </source>
</evidence>
<evidence type="ECO:0000313" key="9">
    <source>
        <dbReference type="Proteomes" id="UP000316639"/>
    </source>
</evidence>
<dbReference type="EMBL" id="VOBR01000015">
    <property type="protein sequence ID" value="TWP49582.1"/>
    <property type="molecule type" value="Genomic_DNA"/>
</dbReference>
<evidence type="ECO:0000256" key="4">
    <source>
        <dbReference type="ARBA" id="ARBA00022729"/>
    </source>
</evidence>
<dbReference type="PANTHER" id="PTHR30290:SF10">
    <property type="entry name" value="PERIPLASMIC OLIGOPEPTIDE-BINDING PROTEIN-RELATED"/>
    <property type="match status" value="1"/>
</dbReference>
<comment type="caution">
    <text evidence="8">The sequence shown here is derived from an EMBL/GenBank/DDBJ whole genome shotgun (WGS) entry which is preliminary data.</text>
</comment>
<keyword evidence="4 6" id="KW-0732">Signal</keyword>
<dbReference type="InterPro" id="IPR000914">
    <property type="entry name" value="SBP_5_dom"/>
</dbReference>
<evidence type="ECO:0000313" key="8">
    <source>
        <dbReference type="EMBL" id="TWP49582.1"/>
    </source>
</evidence>
<gene>
    <name evidence="8" type="ORF">FKR81_23920</name>
</gene>
<dbReference type="InterPro" id="IPR039424">
    <property type="entry name" value="SBP_5"/>
</dbReference>
<keyword evidence="9" id="KW-1185">Reference proteome</keyword>
<comment type="subcellular location">
    <subcellularLocation>
        <location evidence="1">Cell envelope</location>
    </subcellularLocation>
</comment>
<evidence type="ECO:0000259" key="7">
    <source>
        <dbReference type="Pfam" id="PF00496"/>
    </source>
</evidence>
<evidence type="ECO:0000256" key="3">
    <source>
        <dbReference type="ARBA" id="ARBA00022448"/>
    </source>
</evidence>
<dbReference type="GO" id="GO:0030313">
    <property type="term" value="C:cell envelope"/>
    <property type="evidence" value="ECO:0007669"/>
    <property type="project" value="UniProtKB-SubCell"/>
</dbReference>
<dbReference type="GO" id="GO:0042597">
    <property type="term" value="C:periplasmic space"/>
    <property type="evidence" value="ECO:0007669"/>
    <property type="project" value="UniProtKB-ARBA"/>
</dbReference>
<feature type="signal peptide" evidence="6">
    <location>
        <begin position="1"/>
        <end position="29"/>
    </location>
</feature>
<reference evidence="8 9" key="1">
    <citation type="submission" date="2019-07" db="EMBL/GenBank/DDBJ databases">
        <title>Lentzea xizangensis sp. nov., isolated from Qinghai-Tibetan Plateau Soils.</title>
        <authorList>
            <person name="Huang J."/>
        </authorList>
    </citation>
    <scope>NUCLEOTIDE SEQUENCE [LARGE SCALE GENOMIC DNA]</scope>
    <source>
        <strain evidence="8 9">FXJ1.1311</strain>
    </source>
</reference>
<dbReference type="PIRSF" id="PIRSF002741">
    <property type="entry name" value="MppA"/>
    <property type="match status" value="1"/>
</dbReference>
<dbReference type="GO" id="GO:1904680">
    <property type="term" value="F:peptide transmembrane transporter activity"/>
    <property type="evidence" value="ECO:0007669"/>
    <property type="project" value="TreeGrafter"/>
</dbReference>
<dbReference type="AlphaFoldDB" id="A0A563EQ17"/>
<dbReference type="Gene3D" id="3.10.105.10">
    <property type="entry name" value="Dipeptide-binding Protein, Domain 3"/>
    <property type="match status" value="1"/>
</dbReference>
<organism evidence="8 9">
    <name type="scientific">Lentzea tibetensis</name>
    <dbReference type="NCBI Taxonomy" id="2591470"/>
    <lineage>
        <taxon>Bacteria</taxon>
        <taxon>Bacillati</taxon>
        <taxon>Actinomycetota</taxon>
        <taxon>Actinomycetes</taxon>
        <taxon>Pseudonocardiales</taxon>
        <taxon>Pseudonocardiaceae</taxon>
        <taxon>Lentzea</taxon>
    </lineage>
</organism>
<feature type="chain" id="PRO_5021776552" evidence="6">
    <location>
        <begin position="30"/>
        <end position="591"/>
    </location>
</feature>
<dbReference type="PANTHER" id="PTHR30290">
    <property type="entry name" value="PERIPLASMIC BINDING COMPONENT OF ABC TRANSPORTER"/>
    <property type="match status" value="1"/>
</dbReference>
<name>A0A563EQ17_9PSEU</name>
<comment type="similarity">
    <text evidence="2">Belongs to the bacterial solute-binding protein 5 family.</text>
</comment>
<dbReference type="InterPro" id="IPR030678">
    <property type="entry name" value="Peptide/Ni-bd"/>
</dbReference>
<dbReference type="Pfam" id="PF00496">
    <property type="entry name" value="SBP_bac_5"/>
    <property type="match status" value="1"/>
</dbReference>